<dbReference type="Gene3D" id="1.10.10.10">
    <property type="entry name" value="Winged helix-like DNA-binding domain superfamily/Winged helix DNA-binding domain"/>
    <property type="match status" value="1"/>
</dbReference>
<evidence type="ECO:0000256" key="3">
    <source>
        <dbReference type="ARBA" id="ARBA00023163"/>
    </source>
</evidence>
<keyword evidence="6" id="KW-1185">Reference proteome</keyword>
<evidence type="ECO:0000256" key="2">
    <source>
        <dbReference type="ARBA" id="ARBA00023125"/>
    </source>
</evidence>
<dbReference type="PRINTS" id="PR00037">
    <property type="entry name" value="HTHLACR"/>
</dbReference>
<dbReference type="Pfam" id="PF08220">
    <property type="entry name" value="HTH_DeoR"/>
    <property type="match status" value="1"/>
</dbReference>
<keyword evidence="2" id="KW-0238">DNA-binding</keyword>
<dbReference type="SMART" id="SM00420">
    <property type="entry name" value="HTH_DEOR"/>
    <property type="match status" value="1"/>
</dbReference>
<keyword evidence="1" id="KW-0805">Transcription regulation</keyword>
<dbReference type="Pfam" id="PF00455">
    <property type="entry name" value="DeoRC"/>
    <property type="match status" value="1"/>
</dbReference>
<evidence type="ECO:0000259" key="4">
    <source>
        <dbReference type="PROSITE" id="PS51000"/>
    </source>
</evidence>
<proteinExistence type="predicted"/>
<dbReference type="InterPro" id="IPR036388">
    <property type="entry name" value="WH-like_DNA-bd_sf"/>
</dbReference>
<sequence length="275" mass="28932">MKVQSRCARGRVIDVKRPERWNALLDLLTRDGRIDVEEAAAELAVSAATIRRDLDELAQQQMLTRTRGGAVGQNLSYDLPLRYKTARRASEKQRIAAAAARMAEPGSIVGLNGGTTTTEVARAISLRGDLSAPGGGTAVTVVTNALNIASELAVRPQVKIVLTGGVARPQSFELMGPLATGVLGQVSLDLAILGVDALDTVQGATAHHEGEASINHLMAGRAARVVVVADSSKLGRRAFARICALEEIDVLITDTGADAELVAPYTEAGVRVIRA</sequence>
<dbReference type="PANTHER" id="PTHR30363:SF44">
    <property type="entry name" value="AGA OPERON TRANSCRIPTIONAL REPRESSOR-RELATED"/>
    <property type="match status" value="1"/>
</dbReference>
<dbReference type="PROSITE" id="PS51000">
    <property type="entry name" value="HTH_DEOR_2"/>
    <property type="match status" value="1"/>
</dbReference>
<protein>
    <submittedName>
        <fullName evidence="5">Transcriptional regulator, DeoR family</fullName>
    </submittedName>
</protein>
<dbReference type="KEGG" id="svl:Strvi_3858"/>
<organism evidence="5 6">
    <name type="scientific">Streptomyces violaceusniger (strain Tu 4113)</name>
    <dbReference type="NCBI Taxonomy" id="653045"/>
    <lineage>
        <taxon>Bacteria</taxon>
        <taxon>Bacillati</taxon>
        <taxon>Actinomycetota</taxon>
        <taxon>Actinomycetes</taxon>
        <taxon>Kitasatosporales</taxon>
        <taxon>Streptomycetaceae</taxon>
        <taxon>Streptomyces</taxon>
        <taxon>Streptomyces violaceusniger group</taxon>
    </lineage>
</organism>
<dbReference type="SUPFAM" id="SSF100950">
    <property type="entry name" value="NagB/RpiA/CoA transferase-like"/>
    <property type="match status" value="1"/>
</dbReference>
<reference evidence="5" key="1">
    <citation type="submission" date="2011-08" db="EMBL/GenBank/DDBJ databases">
        <title>Complete sequence of chromosome of Streptomyces violaceusniger Tu 4113.</title>
        <authorList>
            <consortium name="US DOE Joint Genome Institute"/>
            <person name="Lucas S."/>
            <person name="Han J."/>
            <person name="Lapidus A."/>
            <person name="Cheng J.-F."/>
            <person name="Goodwin L."/>
            <person name="Pitluck S."/>
            <person name="Peters L."/>
            <person name="Ivanova N."/>
            <person name="Daligault H."/>
            <person name="Detter J.C."/>
            <person name="Han C."/>
            <person name="Tapia R."/>
            <person name="Land M."/>
            <person name="Hauser L."/>
            <person name="Kyrpides N."/>
            <person name="Ivanova N."/>
            <person name="Pagani I."/>
            <person name="Hagen A."/>
            <person name="Katz L."/>
            <person name="Fiedler H.-P."/>
            <person name="Keasling J."/>
            <person name="Fortman J."/>
            <person name="Woyke T."/>
        </authorList>
    </citation>
    <scope>NUCLEOTIDE SEQUENCE [LARGE SCALE GENOMIC DNA]</scope>
    <source>
        <strain evidence="5">Tu 4113</strain>
    </source>
</reference>
<dbReference type="SMART" id="SM01134">
    <property type="entry name" value="DeoRC"/>
    <property type="match status" value="1"/>
</dbReference>
<dbReference type="SUPFAM" id="SSF46785">
    <property type="entry name" value="Winged helix' DNA-binding domain"/>
    <property type="match status" value="1"/>
</dbReference>
<dbReference type="InterPro" id="IPR037171">
    <property type="entry name" value="NagB/RpiA_transferase-like"/>
</dbReference>
<dbReference type="InterPro" id="IPR014036">
    <property type="entry name" value="DeoR-like_C"/>
</dbReference>
<feature type="domain" description="HTH deoR-type" evidence="4">
    <location>
        <begin position="17"/>
        <end position="72"/>
    </location>
</feature>
<dbReference type="Gene3D" id="3.40.50.1360">
    <property type="match status" value="1"/>
</dbReference>
<dbReference type="InterPro" id="IPR018356">
    <property type="entry name" value="Tscrpt_reg_HTH_DeoR_CS"/>
</dbReference>
<dbReference type="PANTHER" id="PTHR30363">
    <property type="entry name" value="HTH-TYPE TRANSCRIPTIONAL REGULATOR SRLR-RELATED"/>
    <property type="match status" value="1"/>
</dbReference>
<dbReference type="HOGENOM" id="CLU_060699_0_1_11"/>
<dbReference type="GO" id="GO:0003677">
    <property type="term" value="F:DNA binding"/>
    <property type="evidence" value="ECO:0007669"/>
    <property type="project" value="UniProtKB-KW"/>
</dbReference>
<accession>G2PEN9</accession>
<dbReference type="Proteomes" id="UP000008703">
    <property type="component" value="Chromosome"/>
</dbReference>
<evidence type="ECO:0000313" key="6">
    <source>
        <dbReference type="Proteomes" id="UP000008703"/>
    </source>
</evidence>
<dbReference type="InterPro" id="IPR001034">
    <property type="entry name" value="DeoR_HTH"/>
</dbReference>
<dbReference type="InterPro" id="IPR050313">
    <property type="entry name" value="Carb_Metab_HTH_regulators"/>
</dbReference>
<evidence type="ECO:0000256" key="1">
    <source>
        <dbReference type="ARBA" id="ARBA00023015"/>
    </source>
</evidence>
<dbReference type="PROSITE" id="PS00894">
    <property type="entry name" value="HTH_DEOR_1"/>
    <property type="match status" value="1"/>
</dbReference>
<dbReference type="GO" id="GO:0003700">
    <property type="term" value="F:DNA-binding transcription factor activity"/>
    <property type="evidence" value="ECO:0007669"/>
    <property type="project" value="InterPro"/>
</dbReference>
<dbReference type="InterPro" id="IPR036390">
    <property type="entry name" value="WH_DNA-bd_sf"/>
</dbReference>
<dbReference type="AlphaFoldDB" id="G2PEN9"/>
<dbReference type="eggNOG" id="COG1349">
    <property type="taxonomic scope" value="Bacteria"/>
</dbReference>
<keyword evidence="3" id="KW-0804">Transcription</keyword>
<evidence type="ECO:0000313" key="5">
    <source>
        <dbReference type="EMBL" id="AEM83520.1"/>
    </source>
</evidence>
<gene>
    <name evidence="5" type="ORF">Strvi_3858</name>
</gene>
<dbReference type="EMBL" id="CP002994">
    <property type="protein sequence ID" value="AEM83520.1"/>
    <property type="molecule type" value="Genomic_DNA"/>
</dbReference>
<name>G2PEN9_STRV4</name>